<sequence>EDRDQFFRIEEGEGEIVIDGKANRVADDFGVIVPAGACHNVINRGDRPLKLYTIYGPPEHVDKTVHATKQEADSAHEHFDGRTTE</sequence>
<protein>
    <submittedName>
        <fullName evidence="2">Mannose-6-phosphate isomerase</fullName>
        <ecNumber evidence="2">5.3.1.8</ecNumber>
    </submittedName>
</protein>
<dbReference type="InterPro" id="IPR013096">
    <property type="entry name" value="Cupin_2"/>
</dbReference>
<dbReference type="PANTHER" id="PTHR43346:SF1">
    <property type="entry name" value="QUERCETIN 2,3-DIOXYGENASE-RELATED"/>
    <property type="match status" value="1"/>
</dbReference>
<dbReference type="SUPFAM" id="SSF51182">
    <property type="entry name" value="RmlC-like cupins"/>
    <property type="match status" value="1"/>
</dbReference>
<dbReference type="InterPro" id="IPR011051">
    <property type="entry name" value="RmlC_Cupin_sf"/>
</dbReference>
<gene>
    <name evidence="2" type="ORF">AVDCRST_MAG91-2614</name>
</gene>
<dbReference type="InterPro" id="IPR052538">
    <property type="entry name" value="Flavonoid_dioxygenase-like"/>
</dbReference>
<evidence type="ECO:0000259" key="1">
    <source>
        <dbReference type="Pfam" id="PF07883"/>
    </source>
</evidence>
<dbReference type="Pfam" id="PF07883">
    <property type="entry name" value="Cupin_2"/>
    <property type="match status" value="1"/>
</dbReference>
<dbReference type="Gene3D" id="2.60.120.10">
    <property type="entry name" value="Jelly Rolls"/>
    <property type="match status" value="1"/>
</dbReference>
<organism evidence="2">
    <name type="scientific">uncultured Sphingomonadaceae bacterium</name>
    <dbReference type="NCBI Taxonomy" id="169976"/>
    <lineage>
        <taxon>Bacteria</taxon>
        <taxon>Pseudomonadati</taxon>
        <taxon>Pseudomonadota</taxon>
        <taxon>Alphaproteobacteria</taxon>
        <taxon>Sphingomonadales</taxon>
        <taxon>Sphingomonadaceae</taxon>
        <taxon>environmental samples</taxon>
    </lineage>
</organism>
<dbReference type="InterPro" id="IPR014710">
    <property type="entry name" value="RmlC-like_jellyroll"/>
</dbReference>
<feature type="non-terminal residue" evidence="2">
    <location>
        <position position="1"/>
    </location>
</feature>
<feature type="domain" description="Cupin type-2" evidence="1">
    <location>
        <begin position="4"/>
        <end position="55"/>
    </location>
</feature>
<name>A0A6J4TN56_9SPHN</name>
<evidence type="ECO:0000313" key="2">
    <source>
        <dbReference type="EMBL" id="CAA9526896.1"/>
    </source>
</evidence>
<dbReference type="PANTHER" id="PTHR43346">
    <property type="entry name" value="LIGAND BINDING DOMAIN PROTEIN, PUTATIVE (AFU_ORTHOLOGUE AFUA_6G14370)-RELATED"/>
    <property type="match status" value="1"/>
</dbReference>
<keyword evidence="2" id="KW-0413">Isomerase</keyword>
<dbReference type="EMBL" id="CADCVX010000465">
    <property type="protein sequence ID" value="CAA9526896.1"/>
    <property type="molecule type" value="Genomic_DNA"/>
</dbReference>
<dbReference type="EC" id="5.3.1.8" evidence="2"/>
<dbReference type="AlphaFoldDB" id="A0A6J4TN56"/>
<reference evidence="2" key="1">
    <citation type="submission" date="2020-02" db="EMBL/GenBank/DDBJ databases">
        <authorList>
            <person name="Meier V. D."/>
        </authorList>
    </citation>
    <scope>NUCLEOTIDE SEQUENCE</scope>
    <source>
        <strain evidence="2">AVDCRST_MAG91</strain>
    </source>
</reference>
<dbReference type="GO" id="GO:0004476">
    <property type="term" value="F:mannose-6-phosphate isomerase activity"/>
    <property type="evidence" value="ECO:0007669"/>
    <property type="project" value="UniProtKB-EC"/>
</dbReference>
<accession>A0A6J4TN56</accession>
<proteinExistence type="predicted"/>